<keyword evidence="4" id="KW-1185">Reference proteome</keyword>
<feature type="signal peptide" evidence="2">
    <location>
        <begin position="1"/>
        <end position="23"/>
    </location>
</feature>
<evidence type="ECO:0000313" key="3">
    <source>
        <dbReference type="EMBL" id="WAQ81508.1"/>
    </source>
</evidence>
<evidence type="ECO:0000256" key="1">
    <source>
        <dbReference type="SAM" id="MobiDB-lite"/>
    </source>
</evidence>
<dbReference type="EMBL" id="CP110421">
    <property type="protein sequence ID" value="WAQ81508.1"/>
    <property type="molecule type" value="Genomic_DNA"/>
</dbReference>
<name>A0ABY7CAU3_9BASI</name>
<keyword evidence="2" id="KW-0732">Signal</keyword>
<protein>
    <submittedName>
        <fullName evidence="3">Uncharacterized protein</fullName>
    </submittedName>
</protein>
<feature type="chain" id="PRO_5045858512" evidence="2">
    <location>
        <begin position="24"/>
        <end position="325"/>
    </location>
</feature>
<proteinExistence type="predicted"/>
<dbReference type="Proteomes" id="UP001164743">
    <property type="component" value="Chromosome 1A"/>
</dbReference>
<feature type="region of interest" description="Disordered" evidence="1">
    <location>
        <begin position="37"/>
        <end position="96"/>
    </location>
</feature>
<gene>
    <name evidence="3" type="ORF">PtA15_1A850</name>
</gene>
<evidence type="ECO:0000256" key="2">
    <source>
        <dbReference type="SAM" id="SignalP"/>
    </source>
</evidence>
<reference evidence="3" key="1">
    <citation type="submission" date="2022-10" db="EMBL/GenBank/DDBJ databases">
        <title>Puccinia triticina Genome sequencing and assembly.</title>
        <authorList>
            <person name="Li C."/>
        </authorList>
    </citation>
    <scope>NUCLEOTIDE SEQUENCE</scope>
    <source>
        <strain evidence="3">Pt15</strain>
    </source>
</reference>
<sequence length="325" mass="37636">MRFYFLQQIYCMLLLTDHASVLATLYPAGESIPRIPFDLNEFPPDASPTTPRFGPLQSTPDASKKDSVAQSDQVGLHSSTSTSKIFPVNDRSTNPLKRKNVDASIEQGQPMAPIDLDQRQKTSIKYQNNWLVENPSQPEGMTATTAKLQQKEKQKIENFKNRQNDPCREIRLSRLEENERKHVPFDVQDWSFVKKKSNTQTDEESQGAFKENYVVNLFQVMREIKREIEIDLFKKERHQTSNEYFWIPKEYAPKFITLFRRVSKSRIPYPDPTILPDTARNSLRLKTILILSDEKLDIEAYTVFSKEIAEYMSLGDSRIHVPKAS</sequence>
<feature type="compositionally biased region" description="Polar residues" evidence="1">
    <location>
        <begin position="68"/>
        <end position="95"/>
    </location>
</feature>
<organism evidence="3 4">
    <name type="scientific">Puccinia triticina</name>
    <dbReference type="NCBI Taxonomy" id="208348"/>
    <lineage>
        <taxon>Eukaryota</taxon>
        <taxon>Fungi</taxon>
        <taxon>Dikarya</taxon>
        <taxon>Basidiomycota</taxon>
        <taxon>Pucciniomycotina</taxon>
        <taxon>Pucciniomycetes</taxon>
        <taxon>Pucciniales</taxon>
        <taxon>Pucciniaceae</taxon>
        <taxon>Puccinia</taxon>
    </lineage>
</organism>
<accession>A0ABY7CAU3</accession>
<dbReference type="GeneID" id="77806815"/>
<dbReference type="RefSeq" id="XP_053017063.1">
    <property type="nucleotide sequence ID" value="XM_053165920.1"/>
</dbReference>
<evidence type="ECO:0000313" key="4">
    <source>
        <dbReference type="Proteomes" id="UP001164743"/>
    </source>
</evidence>